<keyword evidence="1 4" id="KW-0479">Metal-binding</keyword>
<evidence type="ECO:0000256" key="4">
    <source>
        <dbReference type="PROSITE-ProRule" id="PRU00125"/>
    </source>
</evidence>
<gene>
    <name evidence="7" type="ORF">PLEPLA_LOCUS10473</name>
</gene>
<feature type="region of interest" description="Disordered" evidence="5">
    <location>
        <begin position="153"/>
        <end position="177"/>
    </location>
</feature>
<dbReference type="GO" id="GO:0046872">
    <property type="term" value="F:metal ion binding"/>
    <property type="evidence" value="ECO:0007669"/>
    <property type="project" value="UniProtKB-KW"/>
</dbReference>
<comment type="caution">
    <text evidence="7">The sequence shown here is derived from an EMBL/GenBank/DDBJ whole genome shotgun (WGS) entry which is preliminary data.</text>
</comment>
<evidence type="ECO:0000313" key="8">
    <source>
        <dbReference type="Proteomes" id="UP001153269"/>
    </source>
</evidence>
<evidence type="ECO:0000259" key="6">
    <source>
        <dbReference type="PROSITE" id="PS50023"/>
    </source>
</evidence>
<dbReference type="AlphaFoldDB" id="A0A9N7U1F6"/>
<sequence length="355" mass="40236">MDWKSNLRRTQSMRSVSSSCDKPTRTEAGLRDKKTSVSQLVSRYQTTKEVSASTRAPSVNNGEVKLKQVFQEITPSLVESKEIYPASQTKRSYEGERSQAKPGLTRSRSMGSLQNGTGSIEALKARFESTQNNTAAQARVKTAGIPPLMNGEAAEVKKSAEEQKTRNPPVNKTGAKEDHVTRKIVNQSRAVRRKTIGGIDFERIAADQDDEKRRSVADLRDSSFFQFKEKLSVKVLSALYLSKVAPQEPKLAQDRSLESGKRVKITKFQPTCREMCSACLKPVYPMEKINADKYIFHKTCFVCKQCKKKLSMYNYTPLHGEFYCIFHYQQLFRRKGNYDEGFGHCKPDDMVTVKR</sequence>
<dbReference type="SMART" id="SM00132">
    <property type="entry name" value="LIM"/>
    <property type="match status" value="1"/>
</dbReference>
<reference evidence="7" key="1">
    <citation type="submission" date="2020-03" db="EMBL/GenBank/DDBJ databases">
        <authorList>
            <person name="Weist P."/>
        </authorList>
    </citation>
    <scope>NUCLEOTIDE SEQUENCE</scope>
</reference>
<feature type="domain" description="LIM zinc-binding" evidence="6">
    <location>
        <begin position="274"/>
        <end position="334"/>
    </location>
</feature>
<dbReference type="SUPFAM" id="SSF57716">
    <property type="entry name" value="Glucocorticoid receptor-like (DNA-binding domain)"/>
    <property type="match status" value="2"/>
</dbReference>
<evidence type="ECO:0000256" key="2">
    <source>
        <dbReference type="ARBA" id="ARBA00022833"/>
    </source>
</evidence>
<evidence type="ECO:0000256" key="1">
    <source>
        <dbReference type="ARBA" id="ARBA00022723"/>
    </source>
</evidence>
<dbReference type="PROSITE" id="PS50023">
    <property type="entry name" value="LIM_DOMAIN_2"/>
    <property type="match status" value="1"/>
</dbReference>
<protein>
    <recommendedName>
        <fullName evidence="6">LIM zinc-binding domain-containing protein</fullName>
    </recommendedName>
</protein>
<dbReference type="CDD" id="cd09358">
    <property type="entry name" value="LIM_Mical_like"/>
    <property type="match status" value="1"/>
</dbReference>
<evidence type="ECO:0000256" key="3">
    <source>
        <dbReference type="ARBA" id="ARBA00023038"/>
    </source>
</evidence>
<dbReference type="FunFam" id="2.10.110.10:FF:000002">
    <property type="entry name" value="LIM domain and actin-binding 1"/>
    <property type="match status" value="1"/>
</dbReference>
<keyword evidence="8" id="KW-1185">Reference proteome</keyword>
<evidence type="ECO:0000256" key="5">
    <source>
        <dbReference type="SAM" id="MobiDB-lite"/>
    </source>
</evidence>
<feature type="region of interest" description="Disordered" evidence="5">
    <location>
        <begin position="86"/>
        <end position="115"/>
    </location>
</feature>
<feature type="compositionally biased region" description="Basic and acidic residues" evidence="5">
    <location>
        <begin position="154"/>
        <end position="165"/>
    </location>
</feature>
<dbReference type="PROSITE" id="PS00478">
    <property type="entry name" value="LIM_DOMAIN_1"/>
    <property type="match status" value="1"/>
</dbReference>
<dbReference type="InterPro" id="IPR001781">
    <property type="entry name" value="Znf_LIM"/>
</dbReference>
<keyword evidence="2 4" id="KW-0862">Zinc</keyword>
<accession>A0A9N7U1F6</accession>
<feature type="compositionally biased region" description="Polar residues" evidence="5">
    <location>
        <begin position="8"/>
        <end position="21"/>
    </location>
</feature>
<evidence type="ECO:0000313" key="7">
    <source>
        <dbReference type="EMBL" id="CAB1422557.1"/>
    </source>
</evidence>
<feature type="compositionally biased region" description="Polar residues" evidence="5">
    <location>
        <begin position="106"/>
        <end position="115"/>
    </location>
</feature>
<dbReference type="Proteomes" id="UP001153269">
    <property type="component" value="Unassembled WGS sequence"/>
</dbReference>
<dbReference type="Gene3D" id="2.10.110.10">
    <property type="entry name" value="Cysteine Rich Protein"/>
    <property type="match status" value="1"/>
</dbReference>
<dbReference type="Pfam" id="PF00412">
    <property type="entry name" value="LIM"/>
    <property type="match status" value="1"/>
</dbReference>
<keyword evidence="3 4" id="KW-0440">LIM domain</keyword>
<name>A0A9N7U1F6_PLEPL</name>
<dbReference type="EMBL" id="CADEAL010000592">
    <property type="protein sequence ID" value="CAB1422557.1"/>
    <property type="molecule type" value="Genomic_DNA"/>
</dbReference>
<feature type="region of interest" description="Disordered" evidence="5">
    <location>
        <begin position="1"/>
        <end position="40"/>
    </location>
</feature>
<organism evidence="7 8">
    <name type="scientific">Pleuronectes platessa</name>
    <name type="common">European plaice</name>
    <dbReference type="NCBI Taxonomy" id="8262"/>
    <lineage>
        <taxon>Eukaryota</taxon>
        <taxon>Metazoa</taxon>
        <taxon>Chordata</taxon>
        <taxon>Craniata</taxon>
        <taxon>Vertebrata</taxon>
        <taxon>Euteleostomi</taxon>
        <taxon>Actinopterygii</taxon>
        <taxon>Neopterygii</taxon>
        <taxon>Teleostei</taxon>
        <taxon>Neoteleostei</taxon>
        <taxon>Acanthomorphata</taxon>
        <taxon>Carangaria</taxon>
        <taxon>Pleuronectiformes</taxon>
        <taxon>Pleuronectoidei</taxon>
        <taxon>Pleuronectidae</taxon>
        <taxon>Pleuronectes</taxon>
    </lineage>
</organism>
<feature type="compositionally biased region" description="Basic and acidic residues" evidence="5">
    <location>
        <begin position="22"/>
        <end position="35"/>
    </location>
</feature>
<dbReference type="PANTHER" id="PTHR24206">
    <property type="entry name" value="OS06G0237300 PROTEIN"/>
    <property type="match status" value="1"/>
</dbReference>
<proteinExistence type="predicted"/>